<dbReference type="Pfam" id="PF00081">
    <property type="entry name" value="Sod_Fe_N"/>
    <property type="match status" value="1"/>
</dbReference>
<dbReference type="SUPFAM" id="SSF52949">
    <property type="entry name" value="Macro domain-like"/>
    <property type="match status" value="1"/>
</dbReference>
<evidence type="ECO:0000256" key="7">
    <source>
        <dbReference type="ARBA" id="ARBA00022723"/>
    </source>
</evidence>
<evidence type="ECO:0000256" key="4">
    <source>
        <dbReference type="ARBA" id="ARBA00008714"/>
    </source>
</evidence>
<feature type="domain" description="Macro" evidence="12">
    <location>
        <begin position="1"/>
        <end position="198"/>
    </location>
</feature>
<evidence type="ECO:0000256" key="11">
    <source>
        <dbReference type="ARBA" id="ARBA00049204"/>
    </source>
</evidence>
<dbReference type="GO" id="GO:0005759">
    <property type="term" value="C:mitochondrial matrix"/>
    <property type="evidence" value="ECO:0007669"/>
    <property type="project" value="UniProtKB-SubCell"/>
</dbReference>
<name>A0A2U1PUT8_ARTAN</name>
<accession>A0A2U1PUT8</accession>
<dbReference type="InterPro" id="IPR043472">
    <property type="entry name" value="Macro_dom-like"/>
</dbReference>
<dbReference type="InterPro" id="IPR036324">
    <property type="entry name" value="Mn/Fe_SOD_N_sf"/>
</dbReference>
<evidence type="ECO:0000256" key="1">
    <source>
        <dbReference type="ARBA" id="ARBA00001936"/>
    </source>
</evidence>
<keyword evidence="10" id="KW-0464">Manganese</keyword>
<dbReference type="InterPro" id="IPR002589">
    <property type="entry name" value="Macro_dom"/>
</dbReference>
<dbReference type="SMART" id="SM00506">
    <property type="entry name" value="A1pp"/>
    <property type="match status" value="1"/>
</dbReference>
<evidence type="ECO:0000256" key="2">
    <source>
        <dbReference type="ARBA" id="ARBA00002170"/>
    </source>
</evidence>
<dbReference type="InterPro" id="IPR019833">
    <property type="entry name" value="Mn/Fe_SOD_BS"/>
</dbReference>
<dbReference type="SUPFAM" id="SSF46609">
    <property type="entry name" value="Fe,Mn superoxide dismutase (SOD), N-terminal domain"/>
    <property type="match status" value="1"/>
</dbReference>
<dbReference type="InterPro" id="IPR001189">
    <property type="entry name" value="Mn/Fe_SOD"/>
</dbReference>
<organism evidence="13 14">
    <name type="scientific">Artemisia annua</name>
    <name type="common">Sweet wormwood</name>
    <dbReference type="NCBI Taxonomy" id="35608"/>
    <lineage>
        <taxon>Eukaryota</taxon>
        <taxon>Viridiplantae</taxon>
        <taxon>Streptophyta</taxon>
        <taxon>Embryophyta</taxon>
        <taxon>Tracheophyta</taxon>
        <taxon>Spermatophyta</taxon>
        <taxon>Magnoliopsida</taxon>
        <taxon>eudicotyledons</taxon>
        <taxon>Gunneridae</taxon>
        <taxon>Pentapetalae</taxon>
        <taxon>asterids</taxon>
        <taxon>campanulids</taxon>
        <taxon>Asterales</taxon>
        <taxon>Asteraceae</taxon>
        <taxon>Asteroideae</taxon>
        <taxon>Anthemideae</taxon>
        <taxon>Artemisiinae</taxon>
        <taxon>Artemisia</taxon>
    </lineage>
</organism>
<comment type="similarity">
    <text evidence="4">Belongs to the iron/manganese superoxide dismutase family.</text>
</comment>
<dbReference type="EMBL" id="PKPP01000708">
    <property type="protein sequence ID" value="PWA89531.1"/>
    <property type="molecule type" value="Genomic_DNA"/>
</dbReference>
<dbReference type="Proteomes" id="UP000245207">
    <property type="component" value="Unassembled WGS sequence"/>
</dbReference>
<dbReference type="AlphaFoldDB" id="A0A2U1PUT8"/>
<keyword evidence="8" id="KW-0560">Oxidoreductase</keyword>
<evidence type="ECO:0000259" key="12">
    <source>
        <dbReference type="PROSITE" id="PS51154"/>
    </source>
</evidence>
<dbReference type="Pfam" id="PF01661">
    <property type="entry name" value="Macro"/>
    <property type="match status" value="1"/>
</dbReference>
<keyword evidence="9" id="KW-0496">Mitochondrion</keyword>
<dbReference type="Gene3D" id="3.40.220.10">
    <property type="entry name" value="Leucine Aminopeptidase, subunit E, domain 1"/>
    <property type="match status" value="1"/>
</dbReference>
<dbReference type="InterPro" id="IPR036314">
    <property type="entry name" value="SOD_C_sf"/>
</dbReference>
<dbReference type="InterPro" id="IPR050265">
    <property type="entry name" value="Fe/Mn_Superoxide_Dismutase"/>
</dbReference>
<comment type="catalytic activity">
    <reaction evidence="11">
        <text>2 superoxide + 2 H(+) = H2O2 + O2</text>
        <dbReference type="Rhea" id="RHEA:20696"/>
        <dbReference type="ChEBI" id="CHEBI:15378"/>
        <dbReference type="ChEBI" id="CHEBI:15379"/>
        <dbReference type="ChEBI" id="CHEBI:16240"/>
        <dbReference type="ChEBI" id="CHEBI:18421"/>
        <dbReference type="EC" id="1.15.1.1"/>
    </reaction>
</comment>
<dbReference type="Pfam" id="PF02777">
    <property type="entry name" value="Sod_Fe_C"/>
    <property type="match status" value="1"/>
</dbReference>
<comment type="subcellular location">
    <subcellularLocation>
        <location evidence="3">Mitochondrion matrix</location>
    </subcellularLocation>
</comment>
<dbReference type="EC" id="1.15.1.1" evidence="6"/>
<dbReference type="CDD" id="cd02908">
    <property type="entry name" value="Macro_OAADPr_deacetylase"/>
    <property type="match status" value="1"/>
</dbReference>
<evidence type="ECO:0000256" key="5">
    <source>
        <dbReference type="ARBA" id="ARBA00011881"/>
    </source>
</evidence>
<keyword evidence="7" id="KW-0479">Metal-binding</keyword>
<dbReference type="GO" id="GO:0004784">
    <property type="term" value="F:superoxide dismutase activity"/>
    <property type="evidence" value="ECO:0007669"/>
    <property type="project" value="UniProtKB-EC"/>
</dbReference>
<dbReference type="FunFam" id="3.55.40.20:FF:000002">
    <property type="entry name" value="Superoxide dismutase"/>
    <property type="match status" value="1"/>
</dbReference>
<proteinExistence type="inferred from homology"/>
<dbReference type="Gene3D" id="1.10.287.990">
    <property type="entry name" value="Fe,Mn superoxide dismutase (SOD) domain"/>
    <property type="match status" value="1"/>
</dbReference>
<dbReference type="PROSITE" id="PS00088">
    <property type="entry name" value="SOD_MN"/>
    <property type="match status" value="1"/>
</dbReference>
<sequence length="475" mass="52802">MSGAQFNLSPSSTLKIQIGDITRWFIDGSSDAIVNPTNERMFGDGGADGAIHRAAGPELRTACYEVPEVRPGIRCPTGEARITRGFKLPASHVIHAVGPDYDDNSNVSALLSDAYRNSLRVARENDINYVSFPAISCGTFGANISSEFHNHFRYPLDEAAIVAISTIKEHCIDIKEVHFVLFADDIYNVWVKKAKELLPNLSKLQKSSVVCPKRKHNPKTSKVGRIACATQQHHHHQQTRGLHTLTLPDLPYDYGSLEPAISGEIMQIHHQKHHQAYVTNYNKAIKQLHTAIANGDASSAVKLQNVVTFNGGDMILLFDFSVFIEVFCILKGCLRLLTYSLSAKNTDPEIGKKEVHAREGGGQPPHGSLSWAINNSFGSLEKLIAKMNAEGAAVQGSGWVWLALDKEFKRLVVETTSNEDPLVTKGPNLVPLIGIDVWEHAYYLQYKNVRPDYLKNIWKVINWKYASDLYEMECP</sequence>
<keyword evidence="14" id="KW-1185">Reference proteome</keyword>
<evidence type="ECO:0000256" key="3">
    <source>
        <dbReference type="ARBA" id="ARBA00004305"/>
    </source>
</evidence>
<comment type="cofactor">
    <cofactor evidence="1">
        <name>Mn(2+)</name>
        <dbReference type="ChEBI" id="CHEBI:29035"/>
    </cofactor>
</comment>
<dbReference type="PROSITE" id="PS51154">
    <property type="entry name" value="MACRO"/>
    <property type="match status" value="1"/>
</dbReference>
<evidence type="ECO:0000313" key="14">
    <source>
        <dbReference type="Proteomes" id="UP000245207"/>
    </source>
</evidence>
<dbReference type="InterPro" id="IPR019831">
    <property type="entry name" value="Mn/Fe_SOD_N"/>
</dbReference>
<dbReference type="SUPFAM" id="SSF54719">
    <property type="entry name" value="Fe,Mn superoxide dismutase (SOD), C-terminal domain"/>
    <property type="match status" value="1"/>
</dbReference>
<evidence type="ECO:0000256" key="8">
    <source>
        <dbReference type="ARBA" id="ARBA00023002"/>
    </source>
</evidence>
<dbReference type="Gene3D" id="3.55.40.20">
    <property type="entry name" value="Iron/manganese superoxide dismutase, C-terminal domain"/>
    <property type="match status" value="1"/>
</dbReference>
<comment type="caution">
    <text evidence="13">The sequence shown here is derived from an EMBL/GenBank/DDBJ whole genome shotgun (WGS) entry which is preliminary data.</text>
</comment>
<dbReference type="GO" id="GO:0030145">
    <property type="term" value="F:manganese ion binding"/>
    <property type="evidence" value="ECO:0007669"/>
    <property type="project" value="TreeGrafter"/>
</dbReference>
<dbReference type="OrthoDB" id="6133115at2759"/>
<dbReference type="STRING" id="35608.A0A2U1PUT8"/>
<evidence type="ECO:0000256" key="6">
    <source>
        <dbReference type="ARBA" id="ARBA00012682"/>
    </source>
</evidence>
<dbReference type="InterPro" id="IPR019832">
    <property type="entry name" value="Mn/Fe_SOD_C"/>
</dbReference>
<dbReference type="PRINTS" id="PR01703">
    <property type="entry name" value="MNSODISMTASE"/>
</dbReference>
<dbReference type="PANTHER" id="PTHR11404">
    <property type="entry name" value="SUPEROXIDE DISMUTASE 2"/>
    <property type="match status" value="1"/>
</dbReference>
<evidence type="ECO:0000256" key="10">
    <source>
        <dbReference type="ARBA" id="ARBA00023211"/>
    </source>
</evidence>
<gene>
    <name evidence="13" type="ORF">CTI12_AA110030</name>
</gene>
<protein>
    <recommendedName>
        <fullName evidence="6">superoxide dismutase</fullName>
        <ecNumber evidence="6">1.15.1.1</ecNumber>
    </recommendedName>
</protein>
<reference evidence="13 14" key="1">
    <citation type="journal article" date="2018" name="Mol. Plant">
        <title>The genome of Artemisia annua provides insight into the evolution of Asteraceae family and artemisinin biosynthesis.</title>
        <authorList>
            <person name="Shen Q."/>
            <person name="Zhang L."/>
            <person name="Liao Z."/>
            <person name="Wang S."/>
            <person name="Yan T."/>
            <person name="Shi P."/>
            <person name="Liu M."/>
            <person name="Fu X."/>
            <person name="Pan Q."/>
            <person name="Wang Y."/>
            <person name="Lv Z."/>
            <person name="Lu X."/>
            <person name="Zhang F."/>
            <person name="Jiang W."/>
            <person name="Ma Y."/>
            <person name="Chen M."/>
            <person name="Hao X."/>
            <person name="Li L."/>
            <person name="Tang Y."/>
            <person name="Lv G."/>
            <person name="Zhou Y."/>
            <person name="Sun X."/>
            <person name="Brodelius P.E."/>
            <person name="Rose J.K.C."/>
            <person name="Tang K."/>
        </authorList>
    </citation>
    <scope>NUCLEOTIDE SEQUENCE [LARGE SCALE GENOMIC DNA]</scope>
    <source>
        <strain evidence="14">cv. Huhao1</strain>
        <tissue evidence="13">Leaf</tissue>
    </source>
</reference>
<comment type="subunit">
    <text evidence="5">Homotetramer.</text>
</comment>
<comment type="function">
    <text evidence="2">Destroys superoxide anion radicals which are normally produced within the cells and which are toxic to biological systems.</text>
</comment>
<evidence type="ECO:0000256" key="9">
    <source>
        <dbReference type="ARBA" id="ARBA00023128"/>
    </source>
</evidence>
<evidence type="ECO:0000313" key="13">
    <source>
        <dbReference type="EMBL" id="PWA89531.1"/>
    </source>
</evidence>
<dbReference type="PANTHER" id="PTHR11404:SF6">
    <property type="entry name" value="SUPEROXIDE DISMUTASE [MN], MITOCHONDRIAL"/>
    <property type="match status" value="1"/>
</dbReference>